<feature type="compositionally biased region" description="Low complexity" evidence="18">
    <location>
        <begin position="111"/>
        <end position="128"/>
    </location>
</feature>
<keyword evidence="7" id="KW-1133">Transmembrane helix</keyword>
<evidence type="ECO:0000313" key="22">
    <source>
        <dbReference type="Ensembl" id="ENSGACP00000015702.2"/>
    </source>
</evidence>
<dbReference type="GO" id="GO:0035805">
    <property type="term" value="C:egg coat"/>
    <property type="evidence" value="ECO:0007669"/>
    <property type="project" value="UniProtKB-SubCell"/>
</dbReference>
<dbReference type="GO" id="GO:0005886">
    <property type="term" value="C:plasma membrane"/>
    <property type="evidence" value="ECO:0007669"/>
    <property type="project" value="UniProtKB-SubCell"/>
</dbReference>
<dbReference type="SMART" id="SM00018">
    <property type="entry name" value="PD"/>
    <property type="match status" value="2"/>
</dbReference>
<reference evidence="22" key="2">
    <citation type="submission" date="2025-08" db="UniProtKB">
        <authorList>
            <consortium name="Ensembl"/>
        </authorList>
    </citation>
    <scope>IDENTIFICATION</scope>
</reference>
<keyword evidence="23" id="KW-1185">Reference proteome</keyword>
<dbReference type="Ensembl" id="ENSGACT00000015733.2">
    <property type="protein sequence ID" value="ENSGACP00000015702.2"/>
    <property type="gene ID" value="ENSGACG00000011851.2"/>
</dbReference>
<dbReference type="InterPro" id="IPR001507">
    <property type="entry name" value="ZP_dom"/>
</dbReference>
<feature type="domain" description="P-type" evidence="21">
    <location>
        <begin position="366"/>
        <end position="404"/>
    </location>
</feature>
<dbReference type="InterPro" id="IPR051148">
    <property type="entry name" value="Zona_Pellucida_Domain_gp"/>
</dbReference>
<dbReference type="SUPFAM" id="SSF57492">
    <property type="entry name" value="Trefoil"/>
    <property type="match status" value="2"/>
</dbReference>
<dbReference type="Gene3D" id="2.60.40.3210">
    <property type="entry name" value="Zona pellucida, ZP-N domain"/>
    <property type="match status" value="2"/>
</dbReference>
<dbReference type="Proteomes" id="UP000007635">
    <property type="component" value="Chromosome XIX"/>
</dbReference>
<feature type="domain" description="ZP" evidence="20">
    <location>
        <begin position="409"/>
        <end position="692"/>
    </location>
</feature>
<dbReference type="Gene3D" id="4.10.110.10">
    <property type="entry name" value="Spasmolytic Protein, domain 1"/>
    <property type="match status" value="2"/>
</dbReference>
<dbReference type="GO" id="GO:0032190">
    <property type="term" value="F:acrosin binding"/>
    <property type="evidence" value="ECO:0007669"/>
    <property type="project" value="TreeGrafter"/>
</dbReference>
<evidence type="ECO:0000256" key="8">
    <source>
        <dbReference type="ARBA" id="ARBA00023136"/>
    </source>
</evidence>
<dbReference type="Pfam" id="PF00088">
    <property type="entry name" value="Trefoil"/>
    <property type="match status" value="2"/>
</dbReference>
<evidence type="ECO:0000256" key="1">
    <source>
        <dbReference type="ARBA" id="ARBA00004251"/>
    </source>
</evidence>
<dbReference type="PANTHER" id="PTHR23343:SF31">
    <property type="entry name" value="ZONA PELLUCIDA SPERM-BINDING PROTEIN 4"/>
    <property type="match status" value="1"/>
</dbReference>
<feature type="signal peptide" evidence="19">
    <location>
        <begin position="1"/>
        <end position="24"/>
    </location>
</feature>
<dbReference type="InterPro" id="IPR042235">
    <property type="entry name" value="ZP-C_dom"/>
</dbReference>
<sequence>MAKLATSSVALAVLGCVLWTVVNAQIPNWSPHPHPKGYPWLPIPPPEDPTNPPPRPPRPPLPPLPPPPPPPPHPQYPKYPPIWPPHQHEHQHHHQHHQGPFYPKYDFNQDQQGSKTPQKPQTPQIPDPNVKPIQSCDVDKNVRVPCGLPGISATGCGAINCCFDGSQCFYGKAVTVQCTKDGQFIVVVARDATLPSIDLESISLLGDGPHCKYVDSNSAFVIYNFPVTACGTVVTEEPGVIIYENRMTSSYDIEVGPRGVITRDSHFQLLFQARYIGTAVETLVVEILPLRDPPLPVAAFGPIRVALRLANGQCSTKGCNEVDAAYTSFYSAADYPVTKILREPGSKTPQKTQTPQIPDPNVKPIQSCDVDINVRVPCGLPGISATGCGAINCCFDGSHCFYGKAVTVQCTKDGQFIVVVARDATLPSIDLESISLLGDGPHCKYVDSNSAFVIYNFPVTACGTVVTEEPGVIIYENRMTSSYDIEVGPRGVITRDSHFQLLFQARYIGTAVETLVVEILPLRDPPLPVAAFGPIRVALRLANGICSTKGCNEVDAAYTSFYSAADYPVTKILREPVYVEVELLEKTDPNLVLTLGRCWTTTTPNPHSLPQWDILVNGCPYTDDRYLSSLVPVTPSSVTGVFSHYRRFFFKMFTFVEPKSKKALTEQVYIHCSTAVCLARPGSSCEPACHRKGKRDVQAADQERADPKVVVSVGPVELNAQ</sequence>
<dbReference type="InterPro" id="IPR000519">
    <property type="entry name" value="P_trefoil_dom"/>
</dbReference>
<dbReference type="PANTHER" id="PTHR23343">
    <property type="entry name" value="ZONA PELLUCIDA SPERM-BINDING PROTEIN"/>
    <property type="match status" value="1"/>
</dbReference>
<dbReference type="InterPro" id="IPR055356">
    <property type="entry name" value="ZP-N"/>
</dbReference>
<dbReference type="GO" id="GO:0007339">
    <property type="term" value="P:binding of sperm to zona pellucida"/>
    <property type="evidence" value="ECO:0007669"/>
    <property type="project" value="TreeGrafter"/>
</dbReference>
<evidence type="ECO:0000256" key="15">
    <source>
        <dbReference type="ARBA" id="ARBA00042273"/>
    </source>
</evidence>
<dbReference type="Pfam" id="PF23344">
    <property type="entry name" value="ZP-N"/>
    <property type="match status" value="2"/>
</dbReference>
<dbReference type="AlphaFoldDB" id="G3PDM8"/>
<dbReference type="GO" id="GO:0035804">
    <property type="term" value="F:structural constituent of egg coat"/>
    <property type="evidence" value="ECO:0007669"/>
    <property type="project" value="TreeGrafter"/>
</dbReference>
<dbReference type="InterPro" id="IPR044913">
    <property type="entry name" value="P_trefoil_dom_sf"/>
</dbReference>
<organism evidence="22 23">
    <name type="scientific">Gasterosteus aculeatus aculeatus</name>
    <name type="common">three-spined stickleback</name>
    <dbReference type="NCBI Taxonomy" id="481459"/>
    <lineage>
        <taxon>Eukaryota</taxon>
        <taxon>Metazoa</taxon>
        <taxon>Chordata</taxon>
        <taxon>Craniata</taxon>
        <taxon>Vertebrata</taxon>
        <taxon>Euteleostomi</taxon>
        <taxon>Actinopterygii</taxon>
        <taxon>Neopterygii</taxon>
        <taxon>Teleostei</taxon>
        <taxon>Neoteleostei</taxon>
        <taxon>Acanthomorphata</taxon>
        <taxon>Eupercaria</taxon>
        <taxon>Perciformes</taxon>
        <taxon>Cottioidei</taxon>
        <taxon>Gasterosteales</taxon>
        <taxon>Gasterosteidae</taxon>
        <taxon>Gasterosteus</taxon>
    </lineage>
</organism>
<evidence type="ECO:0000256" key="4">
    <source>
        <dbReference type="ARBA" id="ARBA00022530"/>
    </source>
</evidence>
<evidence type="ECO:0000256" key="16">
    <source>
        <dbReference type="ARBA" id="ARBA00042573"/>
    </source>
</evidence>
<evidence type="ECO:0000259" key="20">
    <source>
        <dbReference type="PROSITE" id="PS51034"/>
    </source>
</evidence>
<feature type="disulfide bond" evidence="17">
    <location>
        <begin position="378"/>
        <end position="393"/>
    </location>
</feature>
<dbReference type="Bgee" id="ENSGACG00000011851">
    <property type="expression patterns" value="Expressed in liver and 2 other cell types or tissues"/>
</dbReference>
<keyword evidence="11" id="KW-0278">Fertilization</keyword>
<keyword evidence="5" id="KW-0165">Cleavage on pair of basic residues</keyword>
<dbReference type="InterPro" id="IPR055355">
    <property type="entry name" value="ZP-C"/>
</dbReference>
<dbReference type="SMART" id="SM00241">
    <property type="entry name" value="ZP"/>
    <property type="match status" value="2"/>
</dbReference>
<evidence type="ECO:0000256" key="5">
    <source>
        <dbReference type="ARBA" id="ARBA00022685"/>
    </source>
</evidence>
<dbReference type="PROSITE" id="PS51034">
    <property type="entry name" value="ZP_2"/>
    <property type="match status" value="1"/>
</dbReference>
<dbReference type="GeneTree" id="ENSGT00940000163253"/>
<keyword evidence="9 17" id="KW-1015">Disulfide bond</keyword>
<evidence type="ECO:0000256" key="13">
    <source>
        <dbReference type="ARBA" id="ARBA00037545"/>
    </source>
</evidence>
<evidence type="ECO:0000256" key="17">
    <source>
        <dbReference type="PROSITE-ProRule" id="PRU00779"/>
    </source>
</evidence>
<feature type="disulfide bond" evidence="17">
    <location>
        <begin position="136"/>
        <end position="162"/>
    </location>
</feature>
<evidence type="ECO:0000256" key="3">
    <source>
        <dbReference type="ARBA" id="ARBA00022525"/>
    </source>
</evidence>
<keyword evidence="2" id="KW-1003">Cell membrane</keyword>
<evidence type="ECO:0000256" key="12">
    <source>
        <dbReference type="ARBA" id="ARBA00024183"/>
    </source>
</evidence>
<feature type="compositionally biased region" description="Pro residues" evidence="18">
    <location>
        <begin position="41"/>
        <end position="84"/>
    </location>
</feature>
<comment type="caution">
    <text evidence="17">Lacks conserved residue(s) required for the propagation of feature annotation.</text>
</comment>
<dbReference type="Gene3D" id="2.60.40.4100">
    <property type="entry name" value="Zona pellucida, ZP-C domain"/>
    <property type="match status" value="1"/>
</dbReference>
<keyword evidence="8" id="KW-0472">Membrane</keyword>
<keyword evidence="3" id="KW-0964">Secreted</keyword>
<feature type="disulfide bond" evidence="17">
    <location>
        <begin position="146"/>
        <end position="161"/>
    </location>
</feature>
<feature type="chain" id="PRO_5043904332" description="Zona pellucida sperm-binding protein 4" evidence="19">
    <location>
        <begin position="25"/>
        <end position="721"/>
    </location>
</feature>
<reference evidence="22" key="3">
    <citation type="submission" date="2025-09" db="UniProtKB">
        <authorList>
            <consortium name="Ensembl"/>
        </authorList>
    </citation>
    <scope>IDENTIFICATION</scope>
</reference>
<evidence type="ECO:0000256" key="6">
    <source>
        <dbReference type="ARBA" id="ARBA00022692"/>
    </source>
</evidence>
<comment type="subcellular location">
    <subcellularLocation>
        <location evidence="1">Cell membrane</location>
        <topology evidence="1">Single-pass type I membrane protein</topology>
    </subcellularLocation>
    <subcellularLocation>
        <location evidence="12">Zona pellucida</location>
    </subcellularLocation>
</comment>
<evidence type="ECO:0000256" key="11">
    <source>
        <dbReference type="ARBA" id="ARBA00023279"/>
    </source>
</evidence>
<name>G3PDM8_GASAC</name>
<evidence type="ECO:0000313" key="23">
    <source>
        <dbReference type="Proteomes" id="UP000007635"/>
    </source>
</evidence>
<dbReference type="GO" id="GO:0060468">
    <property type="term" value="P:prevention of polyspermy"/>
    <property type="evidence" value="ECO:0007669"/>
    <property type="project" value="TreeGrafter"/>
</dbReference>
<evidence type="ECO:0000256" key="10">
    <source>
        <dbReference type="ARBA" id="ARBA00023180"/>
    </source>
</evidence>
<keyword evidence="10" id="KW-0325">Glycoprotein</keyword>
<evidence type="ECO:0000256" key="14">
    <source>
        <dbReference type="ARBA" id="ARBA00040238"/>
    </source>
</evidence>
<dbReference type="PROSITE" id="PS51257">
    <property type="entry name" value="PROKAR_LIPOPROTEIN"/>
    <property type="match status" value="1"/>
</dbReference>
<reference evidence="22 23" key="1">
    <citation type="journal article" date="2021" name="G3 (Bethesda)">
        <title>Improved contiguity of the threespine stickleback genome using long-read sequencing.</title>
        <authorList>
            <person name="Nath S."/>
            <person name="Shaw D.E."/>
            <person name="White M.A."/>
        </authorList>
    </citation>
    <scope>NUCLEOTIDE SEQUENCE [LARGE SCALE GENOMIC DNA]</scope>
    <source>
        <strain evidence="22 23">Lake Benthic</strain>
    </source>
</reference>
<dbReference type="CDD" id="cd00111">
    <property type="entry name" value="Trefoil"/>
    <property type="match status" value="2"/>
</dbReference>
<proteinExistence type="predicted"/>
<feature type="domain" description="P-type" evidence="21">
    <location>
        <begin position="134"/>
        <end position="172"/>
    </location>
</feature>
<keyword evidence="6" id="KW-0812">Transmembrane</keyword>
<protein>
    <recommendedName>
        <fullName evidence="14">Zona pellucida sperm-binding protein 4</fullName>
    </recommendedName>
    <alternativeName>
        <fullName evidence="16">Zona pellucida glycoprotein 4</fullName>
    </alternativeName>
    <alternativeName>
        <fullName evidence="15">Zona pellucida protein B</fullName>
    </alternativeName>
</protein>
<feature type="disulfide bond" evidence="17">
    <location>
        <begin position="368"/>
        <end position="394"/>
    </location>
</feature>
<feature type="region of interest" description="Disordered" evidence="18">
    <location>
        <begin position="40"/>
        <end position="134"/>
    </location>
</feature>
<accession>G3PDM8</accession>
<evidence type="ECO:0000256" key="19">
    <source>
        <dbReference type="SAM" id="SignalP"/>
    </source>
</evidence>
<comment type="function">
    <text evidence="13">Component of the zona pellucida, an extracellular matrix surrounding oocytes which mediates sperm binding, induction of the acrosome reaction and prevents post-fertilization polyspermy. The zona pellucida is composed of 3 to 4 glycoproteins, ZP1, ZP2, ZP3, and ZP4. ZP4 may act as a sperm receptor.</text>
</comment>
<evidence type="ECO:0000256" key="7">
    <source>
        <dbReference type="ARBA" id="ARBA00022989"/>
    </source>
</evidence>
<keyword evidence="19" id="KW-0732">Signal</keyword>
<dbReference type="Pfam" id="PF00100">
    <property type="entry name" value="Zona_pellucida"/>
    <property type="match status" value="1"/>
</dbReference>
<evidence type="ECO:0000256" key="9">
    <source>
        <dbReference type="ARBA" id="ARBA00023157"/>
    </source>
</evidence>
<keyword evidence="4" id="KW-0272">Extracellular matrix</keyword>
<evidence type="ECO:0000256" key="2">
    <source>
        <dbReference type="ARBA" id="ARBA00022475"/>
    </source>
</evidence>
<evidence type="ECO:0000259" key="21">
    <source>
        <dbReference type="PROSITE" id="PS51448"/>
    </source>
</evidence>
<dbReference type="PROSITE" id="PS51448">
    <property type="entry name" value="P_TREFOIL_2"/>
    <property type="match status" value="2"/>
</dbReference>
<evidence type="ECO:0000256" key="18">
    <source>
        <dbReference type="SAM" id="MobiDB-lite"/>
    </source>
</evidence>